<dbReference type="InterPro" id="IPR041409">
    <property type="entry name" value="RE_AspBHI_N"/>
</dbReference>
<name>A0A8I1GED4_9HYPH</name>
<reference evidence="3 4" key="1">
    <citation type="submission" date="2020-12" db="EMBL/GenBank/DDBJ databases">
        <title>Revised draft genomes of Rhodomicrobium vannielii ATCC 17100 and Rhodomicrobium udaipurense JA643.</title>
        <authorList>
            <person name="Conners E.M."/>
            <person name="Davenport E.J."/>
            <person name="Bose A."/>
        </authorList>
    </citation>
    <scope>NUCLEOTIDE SEQUENCE [LARGE SCALE GENOMIC DNA]</scope>
    <source>
        <strain evidence="3 4">JA643</strain>
    </source>
</reference>
<dbReference type="Gene3D" id="2.30.280.20">
    <property type="match status" value="1"/>
</dbReference>
<keyword evidence="3" id="KW-0540">Nuclease</keyword>
<evidence type="ECO:0000313" key="4">
    <source>
        <dbReference type="Proteomes" id="UP000623250"/>
    </source>
</evidence>
<dbReference type="InterPro" id="IPR007560">
    <property type="entry name" value="Restrct_endonuc_IV_Mrr"/>
</dbReference>
<dbReference type="Gene3D" id="3.40.1350.10">
    <property type="match status" value="1"/>
</dbReference>
<dbReference type="Proteomes" id="UP000623250">
    <property type="component" value="Unassembled WGS sequence"/>
</dbReference>
<dbReference type="InterPro" id="IPR011856">
    <property type="entry name" value="tRNA_endonuc-like_dom_sf"/>
</dbReference>
<dbReference type="Pfam" id="PF18062">
    <property type="entry name" value="RE_AspBHI_N"/>
    <property type="match status" value="1"/>
</dbReference>
<evidence type="ECO:0000259" key="1">
    <source>
        <dbReference type="Pfam" id="PF04471"/>
    </source>
</evidence>
<evidence type="ECO:0000313" key="3">
    <source>
        <dbReference type="EMBL" id="MBJ7542236.1"/>
    </source>
</evidence>
<dbReference type="Pfam" id="PF04471">
    <property type="entry name" value="Mrr_cat"/>
    <property type="match status" value="1"/>
</dbReference>
<comment type="caution">
    <text evidence="3">The sequence shown here is derived from an EMBL/GenBank/DDBJ whole genome shotgun (WGS) entry which is preliminary data.</text>
</comment>
<organism evidence="3 4">
    <name type="scientific">Rhodomicrobium udaipurense</name>
    <dbReference type="NCBI Taxonomy" id="1202716"/>
    <lineage>
        <taxon>Bacteria</taxon>
        <taxon>Pseudomonadati</taxon>
        <taxon>Pseudomonadota</taxon>
        <taxon>Alphaproteobacteria</taxon>
        <taxon>Hyphomicrobiales</taxon>
        <taxon>Hyphomicrobiaceae</taxon>
        <taxon>Rhodomicrobium</taxon>
    </lineage>
</organism>
<dbReference type="EMBL" id="JAEMUK010000002">
    <property type="protein sequence ID" value="MBJ7542236.1"/>
    <property type="molecule type" value="Genomic_DNA"/>
</dbReference>
<sequence length="387" mass="43535">MNVFPHDRLDTADLHIDAVYEGGRNGNAGDDPLPSLLGVSNQGGFRILGSRESPRLVVITTSMMDPEWPDNLDPETGVLTYYGDNKQPGRELHDTPRYGNLLLRNMFEALHTHQRSRVPPILIFASNGKYRDMTFKGLAVPGTISLTALEDLVAVWKISSGKRFQNYQAKLTVLDVAGLSRRWLSVLRANGDWRKDAPELWLEWVESGLYRPLKAARSLEIRNRREQMPDHESDTALLEILLGRFRESPHGFEACAANIVRLFLGDQVTSIDLTRPSRDGGRDALGKYMVGRGMSSVLVDFAMEAKCYDSSNSVGVKDISRLISRLRHRQFGILVTTSWVHSQAYKEIKEDGHPIIIISGGDIIRILKEKGINSRQNMLSWLISLQE</sequence>
<feature type="domain" description="Restriction endonuclease AspBHI N-terminal" evidence="2">
    <location>
        <begin position="26"/>
        <end position="208"/>
    </location>
</feature>
<accession>A0A8I1GED4</accession>
<proteinExistence type="predicted"/>
<keyword evidence="4" id="KW-1185">Reference proteome</keyword>
<feature type="domain" description="Restriction endonuclease type IV Mrr" evidence="1">
    <location>
        <begin position="248"/>
        <end position="366"/>
    </location>
</feature>
<dbReference type="GO" id="GO:0003677">
    <property type="term" value="F:DNA binding"/>
    <property type="evidence" value="ECO:0007669"/>
    <property type="project" value="InterPro"/>
</dbReference>
<dbReference type="GO" id="GO:0009307">
    <property type="term" value="P:DNA restriction-modification system"/>
    <property type="evidence" value="ECO:0007669"/>
    <property type="project" value="InterPro"/>
</dbReference>
<dbReference type="RefSeq" id="WP_037237432.1">
    <property type="nucleotide sequence ID" value="NZ_JAEMUK010000002.1"/>
</dbReference>
<dbReference type="AlphaFoldDB" id="A0A8I1GED4"/>
<evidence type="ECO:0000259" key="2">
    <source>
        <dbReference type="Pfam" id="PF18062"/>
    </source>
</evidence>
<protein>
    <submittedName>
        <fullName evidence="3">Restriction endonuclease</fullName>
    </submittedName>
</protein>
<keyword evidence="3" id="KW-0378">Hydrolase</keyword>
<keyword evidence="3" id="KW-0255">Endonuclease</keyword>
<dbReference type="GO" id="GO:0004519">
    <property type="term" value="F:endonuclease activity"/>
    <property type="evidence" value="ECO:0007669"/>
    <property type="project" value="UniProtKB-KW"/>
</dbReference>
<gene>
    <name evidence="3" type="ORF">JDN41_01530</name>
</gene>